<evidence type="ECO:0000256" key="3">
    <source>
        <dbReference type="ARBA" id="ARBA00022833"/>
    </source>
</evidence>
<dbReference type="OrthoDB" id="433738at2759"/>
<dbReference type="PROSITE" id="PS50103">
    <property type="entry name" value="ZF_C3H1"/>
    <property type="match status" value="3"/>
</dbReference>
<feature type="compositionally biased region" description="Low complexity" evidence="6">
    <location>
        <begin position="230"/>
        <end position="239"/>
    </location>
</feature>
<dbReference type="SUPFAM" id="SSF57667">
    <property type="entry name" value="beta-beta-alpha zinc fingers"/>
    <property type="match status" value="1"/>
</dbReference>
<keyword evidence="2 4" id="KW-0863">Zinc-finger</keyword>
<reference evidence="8" key="3">
    <citation type="submission" date="2025-09" db="UniProtKB">
        <authorList>
            <consortium name="Ensembl"/>
        </authorList>
    </citation>
    <scope>IDENTIFICATION</scope>
</reference>
<evidence type="ECO:0000259" key="7">
    <source>
        <dbReference type="PROSITE" id="PS50103"/>
    </source>
</evidence>
<dbReference type="Proteomes" id="UP000694620">
    <property type="component" value="Chromosome 12"/>
</dbReference>
<dbReference type="InterPro" id="IPR011990">
    <property type="entry name" value="TPR-like_helical_dom_sf"/>
</dbReference>
<reference evidence="8" key="1">
    <citation type="submission" date="2021-06" db="EMBL/GenBank/DDBJ databases">
        <authorList>
            <consortium name="Wellcome Sanger Institute Data Sharing"/>
        </authorList>
    </citation>
    <scope>NUCLEOTIDE SEQUENCE [LARGE SCALE GENOMIC DNA]</scope>
</reference>
<dbReference type="GO" id="GO:0035198">
    <property type="term" value="F:miRNA binding"/>
    <property type="evidence" value="ECO:0007669"/>
    <property type="project" value="InterPro"/>
</dbReference>
<evidence type="ECO:0000256" key="5">
    <source>
        <dbReference type="SAM" id="Coils"/>
    </source>
</evidence>
<feature type="coiled-coil region" evidence="5">
    <location>
        <begin position="952"/>
        <end position="979"/>
    </location>
</feature>
<dbReference type="AlphaFoldDB" id="A0A8C4SXP2"/>
<feature type="domain" description="C3H1-type" evidence="7">
    <location>
        <begin position="797"/>
        <end position="825"/>
    </location>
</feature>
<dbReference type="Gene3D" id="3.30.160.60">
    <property type="entry name" value="Classic Zinc Finger"/>
    <property type="match status" value="1"/>
</dbReference>
<dbReference type="Pfam" id="PF13181">
    <property type="entry name" value="TPR_8"/>
    <property type="match status" value="1"/>
</dbReference>
<organism evidence="8 9">
    <name type="scientific">Erpetoichthys calabaricus</name>
    <name type="common">Rope fish</name>
    <name type="synonym">Calamoichthys calabaricus</name>
    <dbReference type="NCBI Taxonomy" id="27687"/>
    <lineage>
        <taxon>Eukaryota</taxon>
        <taxon>Metazoa</taxon>
        <taxon>Chordata</taxon>
        <taxon>Craniata</taxon>
        <taxon>Vertebrata</taxon>
        <taxon>Euteleostomi</taxon>
        <taxon>Actinopterygii</taxon>
        <taxon>Polypteriformes</taxon>
        <taxon>Polypteridae</taxon>
        <taxon>Erpetoichthys</taxon>
    </lineage>
</organism>
<dbReference type="Pfam" id="PF12171">
    <property type="entry name" value="zf-C2H2_jaz"/>
    <property type="match status" value="1"/>
</dbReference>
<keyword evidence="9" id="KW-1185">Reference proteome</keyword>
<dbReference type="Ensembl" id="ENSECRT00000024407.1">
    <property type="protein sequence ID" value="ENSECRP00000023883.1"/>
    <property type="gene ID" value="ENSECRG00000016172.1"/>
</dbReference>
<name>A0A8C4SXP2_ERPCA</name>
<dbReference type="SMART" id="SM00028">
    <property type="entry name" value="TPR"/>
    <property type="match status" value="3"/>
</dbReference>
<dbReference type="SUPFAM" id="SSF48452">
    <property type="entry name" value="TPR-like"/>
    <property type="match status" value="1"/>
</dbReference>
<keyword evidence="1 4" id="KW-0479">Metal-binding</keyword>
<evidence type="ECO:0000256" key="2">
    <source>
        <dbReference type="ARBA" id="ARBA00022771"/>
    </source>
</evidence>
<feature type="region of interest" description="Disordered" evidence="6">
    <location>
        <begin position="178"/>
        <end position="198"/>
    </location>
</feature>
<feature type="zinc finger region" description="C3H1-type" evidence="4">
    <location>
        <begin position="930"/>
        <end position="957"/>
    </location>
</feature>
<evidence type="ECO:0000256" key="1">
    <source>
        <dbReference type="ARBA" id="ARBA00022723"/>
    </source>
</evidence>
<dbReference type="GO" id="GO:0008270">
    <property type="term" value="F:zinc ion binding"/>
    <property type="evidence" value="ECO:0007669"/>
    <property type="project" value="UniProtKB-KW"/>
</dbReference>
<gene>
    <name evidence="8" type="primary">ZC3H7B</name>
    <name evidence="8" type="synonym">zc3h7bb</name>
</gene>
<feature type="compositionally biased region" description="Polar residues" evidence="6">
    <location>
        <begin position="178"/>
        <end position="188"/>
    </location>
</feature>
<dbReference type="InterPro" id="IPR019734">
    <property type="entry name" value="TPR_rpt"/>
</dbReference>
<dbReference type="InterPro" id="IPR039691">
    <property type="entry name" value="ZC3H7A/B"/>
</dbReference>
<feature type="domain" description="C3H1-type" evidence="7">
    <location>
        <begin position="930"/>
        <end position="957"/>
    </location>
</feature>
<reference evidence="8" key="2">
    <citation type="submission" date="2025-08" db="UniProtKB">
        <authorList>
            <consortium name="Ensembl"/>
        </authorList>
    </citation>
    <scope>IDENTIFICATION</scope>
</reference>
<accession>A0A8C4SXP2</accession>
<dbReference type="PANTHER" id="PTHR14928:SF6">
    <property type="entry name" value="ZINC FINGER CCCH DOMAIN-CONTAINING PROTEIN 7B"/>
    <property type="match status" value="1"/>
</dbReference>
<keyword evidence="3 4" id="KW-0862">Zinc</keyword>
<keyword evidence="5" id="KW-0175">Coiled coil</keyword>
<feature type="region of interest" description="Disordered" evidence="6">
    <location>
        <begin position="224"/>
        <end position="260"/>
    </location>
</feature>
<evidence type="ECO:0000313" key="8">
    <source>
        <dbReference type="Ensembl" id="ENSECRP00000023883.1"/>
    </source>
</evidence>
<evidence type="ECO:0000256" key="6">
    <source>
        <dbReference type="SAM" id="MobiDB-lite"/>
    </source>
</evidence>
<feature type="domain" description="C3H1-type" evidence="7">
    <location>
        <begin position="657"/>
        <end position="679"/>
    </location>
</feature>
<evidence type="ECO:0000313" key="9">
    <source>
        <dbReference type="Proteomes" id="UP000694620"/>
    </source>
</evidence>
<proteinExistence type="predicted"/>
<dbReference type="GeneTree" id="ENSGT00390000018542"/>
<evidence type="ECO:0000256" key="4">
    <source>
        <dbReference type="PROSITE-ProRule" id="PRU00723"/>
    </source>
</evidence>
<dbReference type="GO" id="GO:0035196">
    <property type="term" value="P:miRNA processing"/>
    <property type="evidence" value="ECO:0007669"/>
    <property type="project" value="TreeGrafter"/>
</dbReference>
<protein>
    <submittedName>
        <fullName evidence="8">Zinc finger CCCH-type containing 7Bb</fullName>
    </submittedName>
</protein>
<feature type="zinc finger region" description="C3H1-type" evidence="4">
    <location>
        <begin position="657"/>
        <end position="679"/>
    </location>
</feature>
<sequence>MDRQKRKSEIQKALTFMQSSLPFPEPLEYQTFLHQLIRNLLEEGNDLYREGDYKQAVAQYTEGVSVVEYAESDSLAISSEMLEHLFVNRGAAYFQLGLFQKSIEDCDAVIKLNNSNARALYRKARALKELGQVKDAYESSTRCLLTVPHDEQVTALAQELASMLGLKIRKAYIGPQSLQGSPGVTSNGEAVLPSGEDTTNGVQCLDDIAAVPESSAQCIPAPLATSIPVSDDPSPSSPDLEASKSTQSGAPGVPYSVPESIDDLVDGEVIGEELDNLLDSMSKSQDIPVGTAVQGPIPTNLPSTVARLIPIFPGGVTAVLPSVMPQNMPPPSTQLPPAFFTSVGNKLNTLDSFDVSGASPSSNTKLDSLDTFDAAGGSMGTSRIVAVGIGLDSLSEFSVPGSPAQAVLRSASQSGGQIFHTSLGALPSNGPGLVPSQQPLPGAGSSGVSLLAKNPLSDTHEFRQACPTCFIKTGPKAMDYTYKPDVGHKCKKDMLLCRIKESEDQSWKRIRPRPARNNFLGSFVLCKEIQSKQECKYGENCTFAYCQEEIDVWTQERKGALNRELLFNPLGGSERRNLTVSRLLQTHQGMFMFLCEECFDSKPRIISKRSKDNLAVCSNLSAKHLFDMNKCLVHVVRSTTVRYSKVRPLHPLCQFDVCRHEVRYGCQREDSCSFAHSIVELKTWVLQQDSGITHEEIVQESKKYWQRLEQGAQRRKPTHSGVSASCRQPRNLNLKMKFVCGQCWRDGQVSEPDKELKYCTAKARHSWTKERRVLLVMSFERKKWVVVRPLPFSRAFPQQYDMCVHVVKEKKCHYIGKCSFAHSPEERDVWTYMKDNNMRDMQQMYDLWLKLTNQNRQADGTLLTTEPEEKQIVMPTDYAETMSGFHCRLCGKNSNSERQWQQHISSEKHKEKVFSSDGEENVTWKFRFPGKKFEICDKLADGSCSAGSSCEAAHSSEELAEWQERRDFLRKKLARARDDMLIAPSDTDFGKYNFLLQD</sequence>
<dbReference type="InterPro" id="IPR000571">
    <property type="entry name" value="Znf_CCCH"/>
</dbReference>
<dbReference type="InterPro" id="IPR036236">
    <property type="entry name" value="Znf_C2H2_sf"/>
</dbReference>
<feature type="zinc finger region" description="C3H1-type" evidence="4">
    <location>
        <begin position="797"/>
        <end position="825"/>
    </location>
</feature>
<dbReference type="InterPro" id="IPR022755">
    <property type="entry name" value="Znf_C2H2_jaz"/>
</dbReference>
<dbReference type="Gene3D" id="1.25.40.10">
    <property type="entry name" value="Tetratricopeptide repeat domain"/>
    <property type="match status" value="1"/>
</dbReference>
<dbReference type="PANTHER" id="PTHR14928">
    <property type="entry name" value="MICRO-RNA BINDING ZINC FINGER CCCH DOMAIN-CONTAINING PROTEIN 7"/>
    <property type="match status" value="1"/>
</dbReference>